<name>A0A4P9ZR44_9FUNG</name>
<evidence type="ECO:0000256" key="5">
    <source>
        <dbReference type="ARBA" id="ARBA00023136"/>
    </source>
</evidence>
<comment type="function">
    <text evidence="6">Probably involved in transport through the plasma membrane.</text>
</comment>
<evidence type="ECO:0000256" key="1">
    <source>
        <dbReference type="ARBA" id="ARBA00004141"/>
    </source>
</evidence>
<evidence type="ECO:0000256" key="6">
    <source>
        <dbReference type="RuleBase" id="RU368066"/>
    </source>
</evidence>
<keyword evidence="5 6" id="KW-0472">Membrane</keyword>
<feature type="transmembrane region" description="Helical" evidence="6">
    <location>
        <begin position="294"/>
        <end position="312"/>
    </location>
</feature>
<feature type="transmembrane region" description="Helical" evidence="6">
    <location>
        <begin position="171"/>
        <end position="196"/>
    </location>
</feature>
<reference evidence="8" key="1">
    <citation type="journal article" date="2018" name="Nat. Microbiol.">
        <title>Leveraging single-cell genomics to expand the fungal tree of life.</title>
        <authorList>
            <person name="Ahrendt S.R."/>
            <person name="Quandt C.A."/>
            <person name="Ciobanu D."/>
            <person name="Clum A."/>
            <person name="Salamov A."/>
            <person name="Andreopoulos B."/>
            <person name="Cheng J.F."/>
            <person name="Woyke T."/>
            <person name="Pelin A."/>
            <person name="Henrissat B."/>
            <person name="Reynolds N.K."/>
            <person name="Benny G.L."/>
            <person name="Smith M.E."/>
            <person name="James T.Y."/>
            <person name="Grigoriev I.V."/>
        </authorList>
    </citation>
    <scope>NUCLEOTIDE SEQUENCE [LARGE SCALE GENOMIC DNA]</scope>
    <source>
        <strain evidence="8">RSA 468</strain>
    </source>
</reference>
<evidence type="ECO:0000256" key="2">
    <source>
        <dbReference type="ARBA" id="ARBA00007168"/>
    </source>
</evidence>
<keyword evidence="3 6" id="KW-0812">Transmembrane</keyword>
<dbReference type="STRING" id="215637.A0A4P9ZR44"/>
<gene>
    <name evidence="7" type="ORF">BJ085DRAFT_35681</name>
</gene>
<feature type="transmembrane region" description="Helical" evidence="6">
    <location>
        <begin position="484"/>
        <end position="506"/>
    </location>
</feature>
<evidence type="ECO:0000313" key="8">
    <source>
        <dbReference type="Proteomes" id="UP000268162"/>
    </source>
</evidence>
<sequence length="568" mass="63692">MSIKPFDPRSHLGLPNIPPLLNWMDAPSVSPDLTSTANTHELHHSARLPVKSLPQDPGVVMSEPAPLLPDIPSIPESAQAMEATHLNQLQRTRRWFDHGFWQIYVITMVTFLVTGLYVFFTTYSTTLTPGRENLLFVNFKDAIGLIFFLTVVSTGLGILWLISLRYYAEKLVWVTIILVPVVSFFTSFAVISYAATTSSAHDTITFQTSYLIGALVSFAIGTAQSVYIARRREQIHRAMKAVNLACSVLTSHPELFALAILLLSAYVLFLVVWLIFFSRVILLIPFFPGTPYNLAMPVVLLGLFYCFVFTWTTSIFTNLLRITIAMVVAQWYFYRHEDERLGISGCTQAAFHLAVSDFKGSICLGGLVLAVAQLVGGATHYLLLILRPLRMFPFTLIAWLFRLLEKLLETLSSFTVVYVGVTGKGFFTSAYAVSNLMKRNYVFSVRSALVIGNLLSVTSTTLALTTGWTRSYISFSDFHMKYPYLPGVFGVAISWIIFQFFGHILVNTIEATLVCYAVDLDTRTVHSNEAQRAFEDPAFDRLSIQPTTRLNISLAFRFPFPSRALLVH</sequence>
<evidence type="ECO:0000256" key="3">
    <source>
        <dbReference type="ARBA" id="ARBA00022692"/>
    </source>
</evidence>
<organism evidence="7 8">
    <name type="scientific">Dimargaris cristalligena</name>
    <dbReference type="NCBI Taxonomy" id="215637"/>
    <lineage>
        <taxon>Eukaryota</taxon>
        <taxon>Fungi</taxon>
        <taxon>Fungi incertae sedis</taxon>
        <taxon>Zoopagomycota</taxon>
        <taxon>Kickxellomycotina</taxon>
        <taxon>Dimargaritomycetes</taxon>
        <taxon>Dimargaritales</taxon>
        <taxon>Dimargaritaceae</taxon>
        <taxon>Dimargaris</taxon>
    </lineage>
</organism>
<accession>A0A4P9ZR44</accession>
<feature type="transmembrane region" description="Helical" evidence="6">
    <location>
        <begin position="362"/>
        <end position="386"/>
    </location>
</feature>
<protein>
    <recommendedName>
        <fullName evidence="6">Protein PNS1</fullName>
    </recommendedName>
</protein>
<evidence type="ECO:0000313" key="7">
    <source>
        <dbReference type="EMBL" id="RKP35976.1"/>
    </source>
</evidence>
<dbReference type="EMBL" id="ML002743">
    <property type="protein sequence ID" value="RKP35976.1"/>
    <property type="molecule type" value="Genomic_DNA"/>
</dbReference>
<proteinExistence type="inferred from homology"/>
<dbReference type="InterPro" id="IPR007603">
    <property type="entry name" value="Choline_transptr-like"/>
</dbReference>
<dbReference type="GO" id="GO:0022857">
    <property type="term" value="F:transmembrane transporter activity"/>
    <property type="evidence" value="ECO:0007669"/>
    <property type="project" value="UniProtKB-UniRule"/>
</dbReference>
<comment type="similarity">
    <text evidence="2 6">Belongs to the CTL (choline transporter-like) family.</text>
</comment>
<evidence type="ECO:0000256" key="4">
    <source>
        <dbReference type="ARBA" id="ARBA00022989"/>
    </source>
</evidence>
<feature type="transmembrane region" description="Helical" evidence="6">
    <location>
        <begin position="411"/>
        <end position="433"/>
    </location>
</feature>
<feature type="transmembrane region" description="Helical" evidence="6">
    <location>
        <begin position="143"/>
        <end position="164"/>
    </location>
</feature>
<feature type="transmembrane region" description="Helical" evidence="6">
    <location>
        <begin position="208"/>
        <end position="229"/>
    </location>
</feature>
<keyword evidence="8" id="KW-1185">Reference proteome</keyword>
<dbReference type="PANTHER" id="PTHR12385:SF88">
    <property type="entry name" value="CHOLINE TRANSPORTER-LIKE PROTEIN CTL1"/>
    <property type="match status" value="1"/>
</dbReference>
<comment type="subcellular location">
    <subcellularLocation>
        <location evidence="6">Cell membrane</location>
        <topology evidence="6">Multi-pass membrane protein</topology>
    </subcellularLocation>
    <subcellularLocation>
        <location evidence="1">Membrane</location>
        <topology evidence="1">Multi-pass membrane protein</topology>
    </subcellularLocation>
</comment>
<dbReference type="AlphaFoldDB" id="A0A4P9ZR44"/>
<dbReference type="Proteomes" id="UP000268162">
    <property type="component" value="Unassembled WGS sequence"/>
</dbReference>
<dbReference type="Pfam" id="PF04515">
    <property type="entry name" value="Choline_transpo"/>
    <property type="match status" value="1"/>
</dbReference>
<dbReference type="GO" id="GO:0005886">
    <property type="term" value="C:plasma membrane"/>
    <property type="evidence" value="ECO:0007669"/>
    <property type="project" value="UniProtKB-SubCell"/>
</dbReference>
<feature type="transmembrane region" description="Helical" evidence="6">
    <location>
        <begin position="101"/>
        <end position="123"/>
    </location>
</feature>
<feature type="transmembrane region" description="Helical" evidence="6">
    <location>
        <begin position="445"/>
        <end position="464"/>
    </location>
</feature>
<feature type="transmembrane region" description="Helical" evidence="6">
    <location>
        <begin position="266"/>
        <end position="287"/>
    </location>
</feature>
<keyword evidence="4 6" id="KW-1133">Transmembrane helix</keyword>
<dbReference type="PANTHER" id="PTHR12385">
    <property type="entry name" value="CHOLINE TRANSPORTER-LIKE (SLC FAMILY 44)"/>
    <property type="match status" value="1"/>
</dbReference>